<comment type="caution">
    <text evidence="1">The sequence shown here is derived from an EMBL/GenBank/DDBJ whole genome shotgun (WGS) entry which is preliminary data.</text>
</comment>
<sequence>MWFRPMPLILITDEDLTYHGKILSARLWSGKDFHGRHELGKPYLYGGPMFPGWMGCYLADTEENEYVREAGFGMILLGYSQISTDEQVKTGI</sequence>
<dbReference type="AlphaFoldDB" id="A0A8H4T8N9"/>
<reference evidence="1" key="1">
    <citation type="journal article" date="2020" name="BMC Genomics">
        <title>Correction to: Identification and distribution of gene clusters required for synthesis of sphingolipid metabolism inhibitors in diverse species of the filamentous fungus Fusarium.</title>
        <authorList>
            <person name="Kim H.S."/>
            <person name="Lohmar J.M."/>
            <person name="Busman M."/>
            <person name="Brown D.W."/>
            <person name="Naumann T.A."/>
            <person name="Divon H.H."/>
            <person name="Lysoe E."/>
            <person name="Uhlig S."/>
            <person name="Proctor R.H."/>
        </authorList>
    </citation>
    <scope>NUCLEOTIDE SEQUENCE</scope>
    <source>
        <strain evidence="1">NRRL 20472</strain>
    </source>
</reference>
<evidence type="ECO:0000313" key="1">
    <source>
        <dbReference type="EMBL" id="KAF4953172.1"/>
    </source>
</evidence>
<protein>
    <submittedName>
        <fullName evidence="1">Uncharacterized protein</fullName>
    </submittedName>
</protein>
<gene>
    <name evidence="1" type="ORF">FSARC_12447</name>
</gene>
<accession>A0A8H4T8N9</accession>
<dbReference type="OrthoDB" id="5109137at2759"/>
<keyword evidence="2" id="KW-1185">Reference proteome</keyword>
<evidence type="ECO:0000313" key="2">
    <source>
        <dbReference type="Proteomes" id="UP000622797"/>
    </source>
</evidence>
<reference evidence="1" key="2">
    <citation type="submission" date="2020-05" db="EMBL/GenBank/DDBJ databases">
        <authorList>
            <person name="Kim H.-S."/>
            <person name="Proctor R.H."/>
            <person name="Brown D.W."/>
        </authorList>
    </citation>
    <scope>NUCLEOTIDE SEQUENCE</scope>
    <source>
        <strain evidence="1">NRRL 20472</strain>
    </source>
</reference>
<name>A0A8H4T8N9_9HYPO</name>
<organism evidence="1 2">
    <name type="scientific">Fusarium sarcochroum</name>
    <dbReference type="NCBI Taxonomy" id="1208366"/>
    <lineage>
        <taxon>Eukaryota</taxon>
        <taxon>Fungi</taxon>
        <taxon>Dikarya</taxon>
        <taxon>Ascomycota</taxon>
        <taxon>Pezizomycotina</taxon>
        <taxon>Sordariomycetes</taxon>
        <taxon>Hypocreomycetidae</taxon>
        <taxon>Hypocreales</taxon>
        <taxon>Nectriaceae</taxon>
        <taxon>Fusarium</taxon>
        <taxon>Fusarium lateritium species complex</taxon>
    </lineage>
</organism>
<dbReference type="Proteomes" id="UP000622797">
    <property type="component" value="Unassembled WGS sequence"/>
</dbReference>
<proteinExistence type="predicted"/>
<dbReference type="EMBL" id="JABEXW010000851">
    <property type="protein sequence ID" value="KAF4953172.1"/>
    <property type="molecule type" value="Genomic_DNA"/>
</dbReference>